<dbReference type="InterPro" id="IPR050266">
    <property type="entry name" value="AB_hydrolase_sf"/>
</dbReference>
<dbReference type="eggNOG" id="COG1073">
    <property type="taxonomic scope" value="Bacteria"/>
</dbReference>
<keyword evidence="1" id="KW-0378">Hydrolase</keyword>
<dbReference type="Gene3D" id="3.40.50.1820">
    <property type="entry name" value="alpha/beta hydrolase"/>
    <property type="match status" value="1"/>
</dbReference>
<dbReference type="OrthoDB" id="9791779at2"/>
<reference evidence="3 4" key="2">
    <citation type="journal article" date="2015" name="Stand. Genomic Sci.">
        <title>High quality draft genomic sequence of Flavobacterium enshiense DK69(T) and comparison among Flavobacterium genomes.</title>
        <authorList>
            <person name="Zeng Z."/>
            <person name="Chen C."/>
            <person name="Du H."/>
            <person name="Wang G."/>
            <person name="Li M."/>
        </authorList>
    </citation>
    <scope>NUCLEOTIDE SEQUENCE [LARGE SCALE GENOMIC DNA]</scope>
    <source>
        <strain evidence="3 4">DK69</strain>
    </source>
</reference>
<feature type="domain" description="AB hydrolase-1" evidence="2">
    <location>
        <begin position="3"/>
        <end position="109"/>
    </location>
</feature>
<reference evidence="4" key="1">
    <citation type="submission" date="2013-09" db="EMBL/GenBank/DDBJ databases">
        <authorList>
            <person name="Zeng Z."/>
            <person name="Chen C."/>
        </authorList>
    </citation>
    <scope>NUCLEOTIDE SEQUENCE [LARGE SCALE GENOMIC DNA]</scope>
    <source>
        <strain evidence="4">DK69</strain>
    </source>
</reference>
<organism evidence="3 4">
    <name type="scientific">Flavobacterium enshiense DK69</name>
    <dbReference type="NCBI Taxonomy" id="1107311"/>
    <lineage>
        <taxon>Bacteria</taxon>
        <taxon>Pseudomonadati</taxon>
        <taxon>Bacteroidota</taxon>
        <taxon>Flavobacteriia</taxon>
        <taxon>Flavobacteriales</taxon>
        <taxon>Flavobacteriaceae</taxon>
        <taxon>Flavobacterium</taxon>
    </lineage>
</organism>
<proteinExistence type="predicted"/>
<accession>A0A0A2MXQ3</accession>
<dbReference type="PANTHER" id="PTHR43798">
    <property type="entry name" value="MONOACYLGLYCEROL LIPASE"/>
    <property type="match status" value="1"/>
</dbReference>
<dbReference type="PRINTS" id="PR00111">
    <property type="entry name" value="ABHYDROLASE"/>
</dbReference>
<dbReference type="STRING" id="1107311.Q767_00485"/>
<dbReference type="GO" id="GO:0016020">
    <property type="term" value="C:membrane"/>
    <property type="evidence" value="ECO:0007669"/>
    <property type="project" value="TreeGrafter"/>
</dbReference>
<keyword evidence="4" id="KW-1185">Reference proteome</keyword>
<dbReference type="EMBL" id="JRLZ01000001">
    <property type="protein sequence ID" value="KGO97114.1"/>
    <property type="molecule type" value="Genomic_DNA"/>
</dbReference>
<dbReference type="InterPro" id="IPR029058">
    <property type="entry name" value="AB_hydrolase_fold"/>
</dbReference>
<comment type="caution">
    <text evidence="3">The sequence shown here is derived from an EMBL/GenBank/DDBJ whole genome shotgun (WGS) entry which is preliminary data.</text>
</comment>
<dbReference type="Proteomes" id="UP000030149">
    <property type="component" value="Unassembled WGS sequence"/>
</dbReference>
<dbReference type="AlphaFoldDB" id="A0A0A2MXQ3"/>
<evidence type="ECO:0000313" key="4">
    <source>
        <dbReference type="Proteomes" id="UP000030149"/>
    </source>
</evidence>
<protein>
    <recommendedName>
        <fullName evidence="2">AB hydrolase-1 domain-containing protein</fullName>
    </recommendedName>
</protein>
<dbReference type="PANTHER" id="PTHR43798:SF31">
    <property type="entry name" value="AB HYDROLASE SUPERFAMILY PROTEIN YCLE"/>
    <property type="match status" value="1"/>
</dbReference>
<dbReference type="GO" id="GO:0016787">
    <property type="term" value="F:hydrolase activity"/>
    <property type="evidence" value="ECO:0007669"/>
    <property type="project" value="UniProtKB-KW"/>
</dbReference>
<gene>
    <name evidence="3" type="ORF">Q767_00485</name>
</gene>
<dbReference type="PATRIC" id="fig|1107311.5.peg.98"/>
<evidence type="ECO:0000259" key="2">
    <source>
        <dbReference type="Pfam" id="PF00561"/>
    </source>
</evidence>
<dbReference type="InterPro" id="IPR000073">
    <property type="entry name" value="AB_hydrolase_1"/>
</dbReference>
<dbReference type="SUPFAM" id="SSF53474">
    <property type="entry name" value="alpha/beta-Hydrolases"/>
    <property type="match status" value="1"/>
</dbReference>
<name>A0A0A2MXQ3_9FLAO</name>
<dbReference type="Pfam" id="PF00561">
    <property type="entry name" value="Abhydrolase_1"/>
    <property type="match status" value="1"/>
</dbReference>
<sequence length="229" mass="25946">MQPLLLLHGALGSQAQFEALKTKLSDRYQVYTLDFIGHGNSPMNDHEALSISSFAQQVLAFLEEHKLSNVAIFGYSMGGYVALYLAKHYPDMVGKIFTLATKFDWNPESSKKEAAMLDWEKMEQKVPKFIQHLQVIHQVDKAPKLVKETAEMMLAMGQQPPLTLAEVGSLEQPILFSVGDKDAMVSFDETLALYKSKTNNQLWVVPDTVHAFEKVNQDKLSREIEYFFN</sequence>
<dbReference type="RefSeq" id="WP_035629563.1">
    <property type="nucleotide sequence ID" value="NZ_AVCS01000015.1"/>
</dbReference>
<evidence type="ECO:0000256" key="1">
    <source>
        <dbReference type="ARBA" id="ARBA00022801"/>
    </source>
</evidence>
<evidence type="ECO:0000313" key="3">
    <source>
        <dbReference type="EMBL" id="KGO97114.1"/>
    </source>
</evidence>